<keyword evidence="1" id="KW-1133">Transmembrane helix</keyword>
<dbReference type="EMBL" id="DF820488">
    <property type="protein sequence ID" value="GAK30776.1"/>
    <property type="molecule type" value="Genomic_DNA"/>
</dbReference>
<feature type="transmembrane region" description="Helical" evidence="1">
    <location>
        <begin position="51"/>
        <end position="69"/>
    </location>
</feature>
<proteinExistence type="predicted"/>
<keyword evidence="3" id="KW-1185">Reference proteome</keyword>
<gene>
    <name evidence="2" type="ORF">WOSG25_050480</name>
</gene>
<name>A0A069D0F8_WEIOS</name>
<organism evidence="2 3">
    <name type="scientific">Weissella oryzae (strain DSM 25784 / JCM 18191 / LMG 30913 / SG25)</name>
    <dbReference type="NCBI Taxonomy" id="1329250"/>
    <lineage>
        <taxon>Bacteria</taxon>
        <taxon>Bacillati</taxon>
        <taxon>Bacillota</taxon>
        <taxon>Bacilli</taxon>
        <taxon>Lactobacillales</taxon>
        <taxon>Lactobacillaceae</taxon>
        <taxon>Weissella</taxon>
    </lineage>
</organism>
<feature type="transmembrane region" description="Helical" evidence="1">
    <location>
        <begin position="20"/>
        <end position="39"/>
    </location>
</feature>
<keyword evidence="1" id="KW-0812">Transmembrane</keyword>
<dbReference type="AlphaFoldDB" id="A0A069D0F8"/>
<sequence>MYKTIKYSDQQLAKTLYNRALLFISIILFIPPLMLKIHFIKTGVQDAMSYFRWYLLIVDCCCWFVFTIFV</sequence>
<protein>
    <submittedName>
        <fullName evidence="2">DNA segregation ATPase FtsK/SpoIIIE</fullName>
    </submittedName>
</protein>
<evidence type="ECO:0000313" key="2">
    <source>
        <dbReference type="EMBL" id="GAK30776.1"/>
    </source>
</evidence>
<accession>A0A069D0F8</accession>
<dbReference type="STRING" id="1329250.WOSG25_050480"/>
<keyword evidence="1" id="KW-0472">Membrane</keyword>
<evidence type="ECO:0000256" key="1">
    <source>
        <dbReference type="SAM" id="Phobius"/>
    </source>
</evidence>
<evidence type="ECO:0000313" key="3">
    <source>
        <dbReference type="Proteomes" id="UP000030643"/>
    </source>
</evidence>
<dbReference type="Proteomes" id="UP000030643">
    <property type="component" value="Unassembled WGS sequence"/>
</dbReference>
<reference evidence="3" key="1">
    <citation type="journal article" date="2014" name="Genome Announc.">
        <title>Draft genome sequence of Weissella oryzae SG25T, isolated from fermented rice grains.</title>
        <authorList>
            <person name="Tanizawa Y."/>
            <person name="Fujisawa T."/>
            <person name="Mochizuki T."/>
            <person name="Kaminuma E."/>
            <person name="Suzuki Y."/>
            <person name="Nakamura Y."/>
            <person name="Tohno M."/>
        </authorList>
    </citation>
    <scope>NUCLEOTIDE SEQUENCE [LARGE SCALE GENOMIC DNA]</scope>
    <source>
        <strain evidence="3">DSM 25784 / JCM 18191 / LMG 30913 / SG25</strain>
    </source>
</reference>